<name>A0AAD7W3Z0_9TELE</name>
<evidence type="ECO:0000256" key="4">
    <source>
        <dbReference type="ARBA" id="ARBA00023136"/>
    </source>
</evidence>
<evidence type="ECO:0000313" key="7">
    <source>
        <dbReference type="Proteomes" id="UP001221898"/>
    </source>
</evidence>
<evidence type="ECO:0000256" key="5">
    <source>
        <dbReference type="SAM" id="Phobius"/>
    </source>
</evidence>
<feature type="transmembrane region" description="Helical" evidence="5">
    <location>
        <begin position="47"/>
        <end position="68"/>
    </location>
</feature>
<keyword evidence="4 5" id="KW-0472">Membrane</keyword>
<dbReference type="Proteomes" id="UP001221898">
    <property type="component" value="Unassembled WGS sequence"/>
</dbReference>
<dbReference type="EMBL" id="JAINUG010000316">
    <property type="protein sequence ID" value="KAJ8378621.1"/>
    <property type="molecule type" value="Genomic_DNA"/>
</dbReference>
<comment type="subcellular location">
    <subcellularLocation>
        <location evidence="1">Membrane</location>
        <topology evidence="1">Single-pass membrane protein</topology>
    </subcellularLocation>
</comment>
<proteinExistence type="predicted"/>
<reference evidence="6" key="1">
    <citation type="journal article" date="2023" name="Science">
        <title>Genome structures resolve the early diversification of teleost fishes.</title>
        <authorList>
            <person name="Parey E."/>
            <person name="Louis A."/>
            <person name="Montfort J."/>
            <person name="Bouchez O."/>
            <person name="Roques C."/>
            <person name="Iampietro C."/>
            <person name="Lluch J."/>
            <person name="Castinel A."/>
            <person name="Donnadieu C."/>
            <person name="Desvignes T."/>
            <person name="Floi Bucao C."/>
            <person name="Jouanno E."/>
            <person name="Wen M."/>
            <person name="Mejri S."/>
            <person name="Dirks R."/>
            <person name="Jansen H."/>
            <person name="Henkel C."/>
            <person name="Chen W.J."/>
            <person name="Zahm M."/>
            <person name="Cabau C."/>
            <person name="Klopp C."/>
            <person name="Thompson A.W."/>
            <person name="Robinson-Rechavi M."/>
            <person name="Braasch I."/>
            <person name="Lecointre G."/>
            <person name="Bobe J."/>
            <person name="Postlethwait J.H."/>
            <person name="Berthelot C."/>
            <person name="Roest Crollius H."/>
            <person name="Guiguen Y."/>
        </authorList>
    </citation>
    <scope>NUCLEOTIDE SEQUENCE</scope>
    <source>
        <strain evidence="6">NC1722</strain>
    </source>
</reference>
<evidence type="ECO:0000313" key="6">
    <source>
        <dbReference type="EMBL" id="KAJ8378621.1"/>
    </source>
</evidence>
<sequence length="89" mass="10043">MFPESRLALLLPLLQHPSGQGPAFDPGEMGRPTVPLTWLEVDVDLGFALFFLFLLCFFLLVTIVRCAYMVRDPYGSISTSTYQEEQITN</sequence>
<dbReference type="GO" id="GO:0016020">
    <property type="term" value="C:membrane"/>
    <property type="evidence" value="ECO:0007669"/>
    <property type="project" value="UniProtKB-SubCell"/>
</dbReference>
<comment type="caution">
    <text evidence="6">The sequence shown here is derived from an EMBL/GenBank/DDBJ whole genome shotgun (WGS) entry which is preliminary data.</text>
</comment>
<protein>
    <submittedName>
        <fullName evidence="6">Uncharacterized protein</fullName>
    </submittedName>
</protein>
<gene>
    <name evidence="6" type="ORF">AAFF_G00238330</name>
</gene>
<organism evidence="6 7">
    <name type="scientific">Aldrovandia affinis</name>
    <dbReference type="NCBI Taxonomy" id="143900"/>
    <lineage>
        <taxon>Eukaryota</taxon>
        <taxon>Metazoa</taxon>
        <taxon>Chordata</taxon>
        <taxon>Craniata</taxon>
        <taxon>Vertebrata</taxon>
        <taxon>Euteleostomi</taxon>
        <taxon>Actinopterygii</taxon>
        <taxon>Neopterygii</taxon>
        <taxon>Teleostei</taxon>
        <taxon>Notacanthiformes</taxon>
        <taxon>Halosauridae</taxon>
        <taxon>Aldrovandia</taxon>
    </lineage>
</organism>
<evidence type="ECO:0000256" key="2">
    <source>
        <dbReference type="ARBA" id="ARBA00022692"/>
    </source>
</evidence>
<dbReference type="AlphaFoldDB" id="A0AAD7W3Z0"/>
<keyword evidence="7" id="KW-1185">Reference proteome</keyword>
<evidence type="ECO:0000256" key="1">
    <source>
        <dbReference type="ARBA" id="ARBA00004167"/>
    </source>
</evidence>
<dbReference type="InterPro" id="IPR020066">
    <property type="entry name" value="Cortexin"/>
</dbReference>
<keyword evidence="3 5" id="KW-1133">Transmembrane helix</keyword>
<dbReference type="Pfam" id="PF11057">
    <property type="entry name" value="Cortexin"/>
    <property type="match status" value="1"/>
</dbReference>
<keyword evidence="2 5" id="KW-0812">Transmembrane</keyword>
<accession>A0AAD7W3Z0</accession>
<evidence type="ECO:0000256" key="3">
    <source>
        <dbReference type="ARBA" id="ARBA00022989"/>
    </source>
</evidence>